<dbReference type="EMBL" id="CAJVPA010000195">
    <property type="protein sequence ID" value="CAG8390337.1"/>
    <property type="molecule type" value="Genomic_DNA"/>
</dbReference>
<protein>
    <submittedName>
        <fullName evidence="2">Uncharacterized protein</fullName>
    </submittedName>
</protein>
<evidence type="ECO:0000313" key="3">
    <source>
        <dbReference type="Proteomes" id="UP001152646"/>
    </source>
</evidence>
<keyword evidence="1" id="KW-1133">Transmembrane helix</keyword>
<accession>A0A9W4JGP2</accession>
<dbReference type="AlphaFoldDB" id="A0A9W4JGP2"/>
<reference evidence="2" key="1">
    <citation type="submission" date="2021-07" db="EMBL/GenBank/DDBJ databases">
        <authorList>
            <person name="Branca A.L. A."/>
        </authorList>
    </citation>
    <scope>NUCLEOTIDE SEQUENCE</scope>
</reference>
<name>A0A9W4JGP2_9EURO</name>
<proteinExistence type="predicted"/>
<keyword evidence="1" id="KW-0472">Membrane</keyword>
<organism evidence="2 3">
    <name type="scientific">Penicillium salamii</name>
    <dbReference type="NCBI Taxonomy" id="1612424"/>
    <lineage>
        <taxon>Eukaryota</taxon>
        <taxon>Fungi</taxon>
        <taxon>Dikarya</taxon>
        <taxon>Ascomycota</taxon>
        <taxon>Pezizomycotina</taxon>
        <taxon>Eurotiomycetes</taxon>
        <taxon>Eurotiomycetidae</taxon>
        <taxon>Eurotiales</taxon>
        <taxon>Aspergillaceae</taxon>
        <taxon>Penicillium</taxon>
    </lineage>
</organism>
<evidence type="ECO:0000256" key="1">
    <source>
        <dbReference type="SAM" id="Phobius"/>
    </source>
</evidence>
<feature type="transmembrane region" description="Helical" evidence="1">
    <location>
        <begin position="12"/>
        <end position="30"/>
    </location>
</feature>
<dbReference type="Proteomes" id="UP001152646">
    <property type="component" value="Unassembled WGS sequence"/>
</dbReference>
<keyword evidence="1" id="KW-0812">Transmembrane</keyword>
<evidence type="ECO:0000313" key="2">
    <source>
        <dbReference type="EMBL" id="CAG8390337.1"/>
    </source>
</evidence>
<dbReference type="OrthoDB" id="76567at2759"/>
<gene>
    <name evidence="2" type="ORF">PSALAMII_LOCUS6973</name>
</gene>
<comment type="caution">
    <text evidence="2">The sequence shown here is derived from an EMBL/GenBank/DDBJ whole genome shotgun (WGS) entry which is preliminary data.</text>
</comment>
<sequence>MSSLQPRCRSSLPVLCSYLFISLSLLFFLGRHCLFYAPTSSSLSHFPSFSNSKRFTFSFFTMDSLSKFAPGTERPDPLLQLAKELNPQPLRKSSDLGTALTLHRGSLEHNHHETQYLALKSVPPATISTWRHQQTKNFKTIRTCYNATQQLLILKVMPNDAHETPSRMFNTFVDTKLLAMGIDYNVVVPTGTSTVRIGDWTKEPDSSWAPVAWNGQKSFVLEVGLSESDPHLFQMARGWLESPDTTVQLVVTLSISRRSPTITFQTWILESHRTMSTRGYSPSAIVRSQITLTRDGNVTTVDGNVYLGDTTAPMTQLELPFEKIVGRPPNQLQEQDLVISSDELKQIARGVWRDQGFW</sequence>